<name>A0A0D6LGQ7_9BILA</name>
<keyword evidence="6" id="KW-1185">Reference proteome</keyword>
<dbReference type="AlphaFoldDB" id="A0A0D6LGQ7"/>
<evidence type="ECO:0000313" key="5">
    <source>
        <dbReference type="EMBL" id="EPB69121.1"/>
    </source>
</evidence>
<sequence length="210" mass="24103">MRLNENVKIIGKNVILVPYEKDHVPKYHSWMEDEELRRLTGSERLSLDDEYKMQQSWRTDEDKLTFIILSRAMVDSGSAEQIMFLSSWKQPIHFQVDSMIGDVNLFLQSEDNAGELEVMVAEKPARGSGVGTEAVSLMISYAMNELPVERFFVKITDDNSASLHLFEDKLHFRRVSHSEAFKEHTLELPLSETESFRGLLGSATLAQYRS</sequence>
<comment type="similarity">
    <text evidence="1">Belongs to the acetyltransferase family. GNAT subfamily.</text>
</comment>
<dbReference type="PANTHER" id="PTHR13256">
    <property type="entry name" value="N-ACETYLTRANSFERASE 9"/>
    <property type="match status" value="1"/>
</dbReference>
<keyword evidence="2 5" id="KW-0808">Transferase</keyword>
<dbReference type="EMBL" id="KE125337">
    <property type="protein sequence ID" value="EPB69121.1"/>
    <property type="molecule type" value="Genomic_DNA"/>
</dbReference>
<dbReference type="GO" id="GO:0008080">
    <property type="term" value="F:N-acetyltransferase activity"/>
    <property type="evidence" value="ECO:0007669"/>
    <property type="project" value="InterPro"/>
</dbReference>
<evidence type="ECO:0000259" key="4">
    <source>
        <dbReference type="Pfam" id="PF13302"/>
    </source>
</evidence>
<accession>A0A0D6LGQ7</accession>
<organism evidence="5 6">
    <name type="scientific">Ancylostoma ceylanicum</name>
    <dbReference type="NCBI Taxonomy" id="53326"/>
    <lineage>
        <taxon>Eukaryota</taxon>
        <taxon>Metazoa</taxon>
        <taxon>Ecdysozoa</taxon>
        <taxon>Nematoda</taxon>
        <taxon>Chromadorea</taxon>
        <taxon>Rhabditida</taxon>
        <taxon>Rhabditina</taxon>
        <taxon>Rhabditomorpha</taxon>
        <taxon>Strongyloidea</taxon>
        <taxon>Ancylostomatidae</taxon>
        <taxon>Ancylostomatinae</taxon>
        <taxon>Ancylostoma</taxon>
    </lineage>
</organism>
<keyword evidence="3" id="KW-0012">Acyltransferase</keyword>
<protein>
    <submittedName>
        <fullName evidence="5">Acetyltransferase, GNAT family</fullName>
    </submittedName>
</protein>
<dbReference type="Proteomes" id="UP000054495">
    <property type="component" value="Unassembled WGS sequence"/>
</dbReference>
<dbReference type="InterPro" id="IPR039135">
    <property type="entry name" value="NAT9-like"/>
</dbReference>
<evidence type="ECO:0000256" key="2">
    <source>
        <dbReference type="ARBA" id="ARBA00022679"/>
    </source>
</evidence>
<dbReference type="InterPro" id="IPR000182">
    <property type="entry name" value="GNAT_dom"/>
</dbReference>
<evidence type="ECO:0000256" key="3">
    <source>
        <dbReference type="ARBA" id="ARBA00023315"/>
    </source>
</evidence>
<dbReference type="Pfam" id="PF13302">
    <property type="entry name" value="Acetyltransf_3"/>
    <property type="match status" value="1"/>
</dbReference>
<reference evidence="5 6" key="1">
    <citation type="submission" date="2013-05" db="EMBL/GenBank/DDBJ databases">
        <title>Draft genome of the parasitic nematode Anyclostoma ceylanicum.</title>
        <authorList>
            <person name="Mitreva M."/>
        </authorList>
    </citation>
    <scope>NUCLEOTIDE SEQUENCE [LARGE SCALE GENOMIC DNA]</scope>
</reference>
<proteinExistence type="inferred from homology"/>
<evidence type="ECO:0000256" key="1">
    <source>
        <dbReference type="ARBA" id="ARBA00009342"/>
    </source>
</evidence>
<evidence type="ECO:0000313" key="6">
    <source>
        <dbReference type="Proteomes" id="UP000054495"/>
    </source>
</evidence>
<feature type="domain" description="N-acetyltransferase" evidence="4">
    <location>
        <begin position="14"/>
        <end position="167"/>
    </location>
</feature>
<dbReference type="InterPro" id="IPR016181">
    <property type="entry name" value="Acyl_CoA_acyltransferase"/>
</dbReference>
<dbReference type="PANTHER" id="PTHR13256:SF16">
    <property type="entry name" value="ALPHA_BETA-TUBULIN-N-ACETYLTRANSFERASE 9"/>
    <property type="match status" value="1"/>
</dbReference>
<gene>
    <name evidence="5" type="ORF">ANCCEY_11788</name>
</gene>
<dbReference type="SUPFAM" id="SSF55729">
    <property type="entry name" value="Acyl-CoA N-acyltransferases (Nat)"/>
    <property type="match status" value="1"/>
</dbReference>
<dbReference type="Gene3D" id="3.40.630.30">
    <property type="match status" value="1"/>
</dbReference>